<dbReference type="AlphaFoldDB" id="A0ABD0P383"/>
<dbReference type="EMBL" id="JAMKFB020000018">
    <property type="protein sequence ID" value="KAL0168026.1"/>
    <property type="molecule type" value="Genomic_DNA"/>
</dbReference>
<feature type="non-terminal residue" evidence="2">
    <location>
        <position position="82"/>
    </location>
</feature>
<reference evidence="2 3" key="1">
    <citation type="submission" date="2024-05" db="EMBL/GenBank/DDBJ databases">
        <title>Genome sequencing and assembly of Indian major carp, Cirrhinus mrigala (Hamilton, 1822).</title>
        <authorList>
            <person name="Mohindra V."/>
            <person name="Chowdhury L.M."/>
            <person name="Lal K."/>
            <person name="Jena J.K."/>
        </authorList>
    </citation>
    <scope>NUCLEOTIDE SEQUENCE [LARGE SCALE GENOMIC DNA]</scope>
    <source>
        <strain evidence="2">CM1030</strain>
        <tissue evidence="2">Blood</tissue>
    </source>
</reference>
<dbReference type="Proteomes" id="UP001529510">
    <property type="component" value="Unassembled WGS sequence"/>
</dbReference>
<gene>
    <name evidence="2" type="ORF">M9458_036248</name>
</gene>
<comment type="caution">
    <text evidence="2">The sequence shown here is derived from an EMBL/GenBank/DDBJ whole genome shotgun (WGS) entry which is preliminary data.</text>
</comment>
<sequence length="82" mass="8456">TGTTTFGPVSCCLMAALLSSEGKPALLPFGISPPRHPASKQSSPPLHRPATHWPSAPMPRCASPAAAMETSPFGTSTTRLLS</sequence>
<feature type="region of interest" description="Disordered" evidence="1">
    <location>
        <begin position="28"/>
        <end position="82"/>
    </location>
</feature>
<name>A0ABD0P383_CIRMR</name>
<keyword evidence="3" id="KW-1185">Reference proteome</keyword>
<accession>A0ABD0P383</accession>
<protein>
    <submittedName>
        <fullName evidence="2">Uncharacterized protein</fullName>
    </submittedName>
</protein>
<evidence type="ECO:0000256" key="1">
    <source>
        <dbReference type="SAM" id="MobiDB-lite"/>
    </source>
</evidence>
<organism evidence="2 3">
    <name type="scientific">Cirrhinus mrigala</name>
    <name type="common">Mrigala</name>
    <dbReference type="NCBI Taxonomy" id="683832"/>
    <lineage>
        <taxon>Eukaryota</taxon>
        <taxon>Metazoa</taxon>
        <taxon>Chordata</taxon>
        <taxon>Craniata</taxon>
        <taxon>Vertebrata</taxon>
        <taxon>Euteleostomi</taxon>
        <taxon>Actinopterygii</taxon>
        <taxon>Neopterygii</taxon>
        <taxon>Teleostei</taxon>
        <taxon>Ostariophysi</taxon>
        <taxon>Cypriniformes</taxon>
        <taxon>Cyprinidae</taxon>
        <taxon>Labeoninae</taxon>
        <taxon>Labeonini</taxon>
        <taxon>Cirrhinus</taxon>
    </lineage>
</organism>
<evidence type="ECO:0000313" key="2">
    <source>
        <dbReference type="EMBL" id="KAL0168026.1"/>
    </source>
</evidence>
<proteinExistence type="predicted"/>
<feature type="non-terminal residue" evidence="2">
    <location>
        <position position="1"/>
    </location>
</feature>
<feature type="compositionally biased region" description="Polar residues" evidence="1">
    <location>
        <begin position="72"/>
        <end position="82"/>
    </location>
</feature>
<evidence type="ECO:0000313" key="3">
    <source>
        <dbReference type="Proteomes" id="UP001529510"/>
    </source>
</evidence>